<organism evidence="2">
    <name type="scientific">Trypanosoma vivax (strain Y486)</name>
    <dbReference type="NCBI Taxonomy" id="1055687"/>
    <lineage>
        <taxon>Eukaryota</taxon>
        <taxon>Discoba</taxon>
        <taxon>Euglenozoa</taxon>
        <taxon>Kinetoplastea</taxon>
        <taxon>Metakinetoplastina</taxon>
        <taxon>Trypanosomatida</taxon>
        <taxon>Trypanosomatidae</taxon>
        <taxon>Trypanosoma</taxon>
        <taxon>Duttonella</taxon>
    </lineage>
</organism>
<accession>G0UB79</accession>
<feature type="compositionally biased region" description="Basic residues" evidence="1">
    <location>
        <begin position="160"/>
        <end position="179"/>
    </location>
</feature>
<dbReference type="AlphaFoldDB" id="G0UB79"/>
<protein>
    <submittedName>
        <fullName evidence="2">Uncharacterized protein</fullName>
    </submittedName>
</protein>
<evidence type="ECO:0000256" key="1">
    <source>
        <dbReference type="SAM" id="MobiDB-lite"/>
    </source>
</evidence>
<evidence type="ECO:0000313" key="2">
    <source>
        <dbReference type="EMBL" id="CCC53066.1"/>
    </source>
</evidence>
<gene>
    <name evidence="2" type="ORF">TVY486_1105500</name>
</gene>
<dbReference type="EMBL" id="HE573027">
    <property type="protein sequence ID" value="CCC53066.1"/>
    <property type="molecule type" value="Genomic_DNA"/>
</dbReference>
<dbReference type="VEuPathDB" id="TriTrypDB:TvY486_1105500"/>
<sequence length="761" mass="84347">MVQGTSELSCAELLSSYSSILLARERRLMSWLQALERVCRQTTLRRKRPTTSAACGAPTLAGGDVAAGETQGEASCSTSTSTTALRYASGPWHRALQLSGFPQPGMLRCDALLVHRLPLPLAARCVSILLEAGHWQVALDLLRVWQPPQKEDLGSVADRVHRRSVSPAGRTKRARRRASRHLRRSLKILGTTGDVCTLRKFLSALHYTLIGHRRQRDPSSHTSWQSSLNHFSEAVTHGERSSYRFLSSLGMQHTRWLAVEVAHALVAQDEGVVPLCKKLEYIHAVTIAVALPDTQPPYRIPFQLQEDFKKYIETSTTYDEDLLLHFDPVFASGFLLASQCSSLQLLYIPRSEFRFLQRNGRSKYLRPICAVLELSCFQPSALLQNSAQVELLVSMICSPLKTGASAYQAVRKVSDLTAEERQLRRSIWNQLRSPRSRTRRLWCRALLRHPNVLCKLGLSPLMVFGVCVLTFRSRSACSSFIYCCLLLLRRLWKLGREDDAARLVWNHLSHNSSTLARVCTRRPLTAEVAVTVVCRVMLRGIGGCREAWMGHRSLAVLRIVASAGKLTPAMTIPTCAAALDCGLHFATVQQHVAETYAGNNSRICRVTTQPAGDVCSTVPTVVAVFAPSRSKLLALWTLVNSDTLTYSLRRLVCQLFLDANARADFRVMHDVDVISVSKGSCVERSSWAVTSQEELEFTVSSLFRSEVLASVAANCTTEHSFSIFLAALRSQRGSGITGQCTLLALSEGCDEHSKGIISSFP</sequence>
<name>G0UB79_TRYVY</name>
<reference evidence="2" key="1">
    <citation type="journal article" date="2012" name="Proc. Natl. Acad. Sci. U.S.A.">
        <title>Antigenic diversity is generated by distinct evolutionary mechanisms in African trypanosome species.</title>
        <authorList>
            <person name="Jackson A.P."/>
            <person name="Berry A."/>
            <person name="Aslett M."/>
            <person name="Allison H.C."/>
            <person name="Burton P."/>
            <person name="Vavrova-Anderson J."/>
            <person name="Brown R."/>
            <person name="Browne H."/>
            <person name="Corton N."/>
            <person name="Hauser H."/>
            <person name="Gamble J."/>
            <person name="Gilderthorp R."/>
            <person name="Marcello L."/>
            <person name="McQuillan J."/>
            <person name="Otto T.D."/>
            <person name="Quail M.A."/>
            <person name="Sanders M.J."/>
            <person name="van Tonder A."/>
            <person name="Ginger M.L."/>
            <person name="Field M.C."/>
            <person name="Barry J.D."/>
            <person name="Hertz-Fowler C."/>
            <person name="Berriman M."/>
        </authorList>
    </citation>
    <scope>NUCLEOTIDE SEQUENCE</scope>
    <source>
        <strain evidence="2">Y486</strain>
    </source>
</reference>
<feature type="region of interest" description="Disordered" evidence="1">
    <location>
        <begin position="155"/>
        <end position="179"/>
    </location>
</feature>
<proteinExistence type="predicted"/>